<dbReference type="EMBL" id="JACHIT010000001">
    <property type="protein sequence ID" value="MBB5912081.1"/>
    <property type="molecule type" value="Genomic_DNA"/>
</dbReference>
<dbReference type="PANTHER" id="PTHR38784">
    <property type="entry name" value="SUCROSE PHOSPHORYLASE"/>
    <property type="match status" value="1"/>
</dbReference>
<sequence>MALNATLYTVTVQLADTDRDVHRELELRVARHPSETAEFMLTRLLAYCLEYEEGIAFSDGGVSSTDEPAVLVRDLTGRLTAWIEVGAPDAERVHRGSKLADRIAVYTHRDPAKVLAPLAGKKIHRAGEIPVYAFDRAFVDAAAAALERRTTLALSVVERQLYLDINGADLSTAIEEHHIPSGGR</sequence>
<name>A0A7W9P9U7_9NOCA</name>
<dbReference type="Proteomes" id="UP000540412">
    <property type="component" value="Unassembled WGS sequence"/>
</dbReference>
<organism evidence="1 2">
    <name type="scientific">Nocardia transvalensis</name>
    <dbReference type="NCBI Taxonomy" id="37333"/>
    <lineage>
        <taxon>Bacteria</taxon>
        <taxon>Bacillati</taxon>
        <taxon>Actinomycetota</taxon>
        <taxon>Actinomycetes</taxon>
        <taxon>Mycobacteriales</taxon>
        <taxon>Nocardiaceae</taxon>
        <taxon>Nocardia</taxon>
    </lineage>
</organism>
<dbReference type="InterPro" id="IPR011335">
    <property type="entry name" value="Restrct_endonuc-II-like"/>
</dbReference>
<dbReference type="PANTHER" id="PTHR38784:SF1">
    <property type="entry name" value="SUCROSE PHOSPHORYLASE"/>
    <property type="match status" value="1"/>
</dbReference>
<dbReference type="SMART" id="SM01322">
    <property type="entry name" value="YaeQ"/>
    <property type="match status" value="1"/>
</dbReference>
<proteinExistence type="predicted"/>
<dbReference type="InterPro" id="IPR009822">
    <property type="entry name" value="YaeQ"/>
</dbReference>
<protein>
    <submittedName>
        <fullName evidence="1">Uncharacterized protein YaeQ</fullName>
    </submittedName>
</protein>
<dbReference type="RefSeq" id="WP_040750019.1">
    <property type="nucleotide sequence ID" value="NZ_JACHIT010000001.1"/>
</dbReference>
<gene>
    <name evidence="1" type="ORF">BJY24_000948</name>
</gene>
<reference evidence="1 2" key="1">
    <citation type="submission" date="2020-08" db="EMBL/GenBank/DDBJ databases">
        <title>Sequencing the genomes of 1000 actinobacteria strains.</title>
        <authorList>
            <person name="Klenk H.-P."/>
        </authorList>
    </citation>
    <scope>NUCLEOTIDE SEQUENCE [LARGE SCALE GENOMIC DNA]</scope>
    <source>
        <strain evidence="1 2">DSM 43582</strain>
    </source>
</reference>
<dbReference type="SUPFAM" id="SSF52980">
    <property type="entry name" value="Restriction endonuclease-like"/>
    <property type="match status" value="1"/>
</dbReference>
<dbReference type="AlphaFoldDB" id="A0A7W9P9U7"/>
<dbReference type="PIRSF" id="PIRSF011484">
    <property type="entry name" value="YaeQ"/>
    <property type="match status" value="1"/>
</dbReference>
<accession>A0A7W9P9U7</accession>
<keyword evidence="2" id="KW-1185">Reference proteome</keyword>
<evidence type="ECO:0000313" key="1">
    <source>
        <dbReference type="EMBL" id="MBB5912081.1"/>
    </source>
</evidence>
<dbReference type="Pfam" id="PF07152">
    <property type="entry name" value="YaeQ"/>
    <property type="match status" value="1"/>
</dbReference>
<dbReference type="InterPro" id="IPR038590">
    <property type="entry name" value="YaeQ_sf"/>
</dbReference>
<dbReference type="Gene3D" id="3.10.640.10">
    <property type="entry name" value="Restriction endonuclease-like alpha-beta roll domain"/>
    <property type="match status" value="1"/>
</dbReference>
<comment type="caution">
    <text evidence="1">The sequence shown here is derived from an EMBL/GenBank/DDBJ whole genome shotgun (WGS) entry which is preliminary data.</text>
</comment>
<evidence type="ECO:0000313" key="2">
    <source>
        <dbReference type="Proteomes" id="UP000540412"/>
    </source>
</evidence>